<dbReference type="OrthoDB" id="2364732at2759"/>
<protein>
    <submittedName>
        <fullName evidence="1">Crinkler family protein</fullName>
    </submittedName>
</protein>
<gene>
    <name evidence="1" type="ORF">F8M41_011877</name>
</gene>
<name>A0A8H4ATN3_GIGMA</name>
<dbReference type="Proteomes" id="UP000439903">
    <property type="component" value="Unassembled WGS sequence"/>
</dbReference>
<dbReference type="EMBL" id="WTPW01000243">
    <property type="protein sequence ID" value="KAF0531177.1"/>
    <property type="molecule type" value="Genomic_DNA"/>
</dbReference>
<reference evidence="1 2" key="1">
    <citation type="journal article" date="2019" name="Environ. Microbiol.">
        <title>At the nexus of three kingdoms: the genome of the mycorrhizal fungus Gigaspora margarita provides insights into plant, endobacterial and fungal interactions.</title>
        <authorList>
            <person name="Venice F."/>
            <person name="Ghignone S."/>
            <person name="Salvioli di Fossalunga A."/>
            <person name="Amselem J."/>
            <person name="Novero M."/>
            <person name="Xianan X."/>
            <person name="Sedzielewska Toro K."/>
            <person name="Morin E."/>
            <person name="Lipzen A."/>
            <person name="Grigoriev I.V."/>
            <person name="Henrissat B."/>
            <person name="Martin F.M."/>
            <person name="Bonfante P."/>
        </authorList>
    </citation>
    <scope>NUCLEOTIDE SEQUENCE [LARGE SCALE GENOMIC DNA]</scope>
    <source>
        <strain evidence="1 2">BEG34</strain>
    </source>
</reference>
<accession>A0A8H4ATN3</accession>
<comment type="caution">
    <text evidence="1">The sequence shown here is derived from an EMBL/GenBank/DDBJ whole genome shotgun (WGS) entry which is preliminary data.</text>
</comment>
<dbReference type="AlphaFoldDB" id="A0A8H4ATN3"/>
<proteinExistence type="predicted"/>
<organism evidence="1 2">
    <name type="scientific">Gigaspora margarita</name>
    <dbReference type="NCBI Taxonomy" id="4874"/>
    <lineage>
        <taxon>Eukaryota</taxon>
        <taxon>Fungi</taxon>
        <taxon>Fungi incertae sedis</taxon>
        <taxon>Mucoromycota</taxon>
        <taxon>Glomeromycotina</taxon>
        <taxon>Glomeromycetes</taxon>
        <taxon>Diversisporales</taxon>
        <taxon>Gigasporaceae</taxon>
        <taxon>Gigaspora</taxon>
    </lineage>
</organism>
<evidence type="ECO:0000313" key="2">
    <source>
        <dbReference type="Proteomes" id="UP000439903"/>
    </source>
</evidence>
<evidence type="ECO:0000313" key="1">
    <source>
        <dbReference type="EMBL" id="KAF0531177.1"/>
    </source>
</evidence>
<sequence>MRKCLLKWEYSFRSFDASDQYLVKSGILVIFTAIYNAQSRRILRETLGFGIDGNLLEQICQKEFFRIGMQVLGKNHFLSCDVGAVFECDRYIDFYVDGMNWAIKLLRDGKHIAEHSNRFEPTGE</sequence>
<keyword evidence="2" id="KW-1185">Reference proteome</keyword>